<comment type="caution">
    <text evidence="2">The sequence shown here is derived from an EMBL/GenBank/DDBJ whole genome shotgun (WGS) entry which is preliminary data.</text>
</comment>
<name>A0A8T0CH17_CORYI</name>
<organism evidence="2 3">
    <name type="scientific">Corymbia citriodora subsp. variegata</name>
    <dbReference type="NCBI Taxonomy" id="360336"/>
    <lineage>
        <taxon>Eukaryota</taxon>
        <taxon>Viridiplantae</taxon>
        <taxon>Streptophyta</taxon>
        <taxon>Embryophyta</taxon>
        <taxon>Tracheophyta</taxon>
        <taxon>Spermatophyta</taxon>
        <taxon>Magnoliopsida</taxon>
        <taxon>eudicotyledons</taxon>
        <taxon>Gunneridae</taxon>
        <taxon>Pentapetalae</taxon>
        <taxon>rosids</taxon>
        <taxon>malvids</taxon>
        <taxon>Myrtales</taxon>
        <taxon>Myrtaceae</taxon>
        <taxon>Myrtoideae</taxon>
        <taxon>Eucalypteae</taxon>
        <taxon>Corymbia</taxon>
    </lineage>
</organism>
<evidence type="ECO:0000256" key="1">
    <source>
        <dbReference type="SAM" id="SignalP"/>
    </source>
</evidence>
<proteinExistence type="predicted"/>
<reference evidence="2" key="1">
    <citation type="submission" date="2020-05" db="EMBL/GenBank/DDBJ databases">
        <title>WGS assembly of Corymbia citriodora subspecies variegata.</title>
        <authorList>
            <person name="Barry K."/>
            <person name="Hundley H."/>
            <person name="Shu S."/>
            <person name="Jenkins J."/>
            <person name="Grimwood J."/>
            <person name="Baten A."/>
        </authorList>
    </citation>
    <scope>NUCLEOTIDE SEQUENCE</scope>
    <source>
        <strain evidence="2">CV2-018</strain>
    </source>
</reference>
<dbReference type="Gene3D" id="2.60.40.1760">
    <property type="entry name" value="glycosyl hydrolase (family 31)"/>
    <property type="match status" value="1"/>
</dbReference>
<dbReference type="Proteomes" id="UP000806378">
    <property type="component" value="Unassembled WGS sequence"/>
</dbReference>
<feature type="signal peptide" evidence="1">
    <location>
        <begin position="1"/>
        <end position="30"/>
    </location>
</feature>
<protein>
    <submittedName>
        <fullName evidence="2">Uncharacterized protein</fullName>
    </submittedName>
</protein>
<dbReference type="Gramene" id="rna-gnl|WGS:JABURB|Cocit.L3591.1">
    <property type="protein sequence ID" value="cds-KAF7846918.1"/>
    <property type="gene ID" value="gene-BT93_L3591"/>
</dbReference>
<keyword evidence="3" id="KW-1185">Reference proteome</keyword>
<evidence type="ECO:0000313" key="2">
    <source>
        <dbReference type="EMBL" id="KAF7846918.1"/>
    </source>
</evidence>
<dbReference type="OrthoDB" id="1742353at2759"/>
<gene>
    <name evidence="2" type="ORF">BT93_L3591</name>
</gene>
<evidence type="ECO:0000313" key="3">
    <source>
        <dbReference type="Proteomes" id="UP000806378"/>
    </source>
</evidence>
<accession>A0A8T0CH17</accession>
<dbReference type="AlphaFoldDB" id="A0A8T0CH17"/>
<feature type="chain" id="PRO_5035907858" evidence="1">
    <location>
        <begin position="31"/>
        <end position="94"/>
    </location>
</feature>
<dbReference type="EMBL" id="MU091569">
    <property type="protein sequence ID" value="KAF7846918.1"/>
    <property type="molecule type" value="Genomic_DNA"/>
</dbReference>
<keyword evidence="1" id="KW-0732">Signal</keyword>
<sequence length="94" mass="10149">MRRSRDGRRLPPLFALIFLYLLSPPPDVRASDGEGEGTPAVAGYGYTIGPVAVDPSGTALTAELRLINSTSVYGPDVENLRLVARSEQNFTLFP</sequence>